<dbReference type="OrthoDB" id="5345753at2759"/>
<keyword evidence="2" id="KW-1185">Reference proteome</keyword>
<dbReference type="EMBL" id="CAJPDR010000859">
    <property type="protein sequence ID" value="CAF9942996.1"/>
    <property type="molecule type" value="Genomic_DNA"/>
</dbReference>
<evidence type="ECO:0000313" key="1">
    <source>
        <dbReference type="EMBL" id="CAF9942996.1"/>
    </source>
</evidence>
<evidence type="ECO:0000313" key="2">
    <source>
        <dbReference type="Proteomes" id="UP000664203"/>
    </source>
</evidence>
<gene>
    <name evidence="1" type="ORF">ALECFALPRED_010367</name>
</gene>
<accession>A0A8H3J8V5</accession>
<reference evidence="1" key="1">
    <citation type="submission" date="2021-03" db="EMBL/GenBank/DDBJ databases">
        <authorList>
            <person name="Tagirdzhanova G."/>
        </authorList>
    </citation>
    <scope>NUCLEOTIDE SEQUENCE</scope>
</reference>
<proteinExistence type="predicted"/>
<dbReference type="AlphaFoldDB" id="A0A8H3J8V5"/>
<sequence>MYNLNNFFSDWNGALPYATLSSLLINQPLILEIDPIQKTNLLLSDLLTALTAGLSFIGTPELSGLAGTAATALFKGLQEAPSVAKAIWPSGTADSQSEQLANLDDYLSQVDQNFTTQITQGLYTIMSDVPSFNGFASSGQFSGPNNLSLPADSEILALGLRTFILSSAMSANKWSAVTRGDLTMADVASSVSGSGGFGCTFGANNICTSSDKTTHVFYSNSTARAYELVVKGAGPDPTSFMNDVVSKEWSNLEQLFDGAYNCSVAPGGSGIGKPLTVFNGTAVDFACMSQLTISES</sequence>
<protein>
    <submittedName>
        <fullName evidence="1">Uncharacterized protein</fullName>
    </submittedName>
</protein>
<comment type="caution">
    <text evidence="1">The sequence shown here is derived from an EMBL/GenBank/DDBJ whole genome shotgun (WGS) entry which is preliminary data.</text>
</comment>
<organism evidence="1 2">
    <name type="scientific">Alectoria fallacina</name>
    <dbReference type="NCBI Taxonomy" id="1903189"/>
    <lineage>
        <taxon>Eukaryota</taxon>
        <taxon>Fungi</taxon>
        <taxon>Dikarya</taxon>
        <taxon>Ascomycota</taxon>
        <taxon>Pezizomycotina</taxon>
        <taxon>Lecanoromycetes</taxon>
        <taxon>OSLEUM clade</taxon>
        <taxon>Lecanoromycetidae</taxon>
        <taxon>Lecanorales</taxon>
        <taxon>Lecanorineae</taxon>
        <taxon>Parmeliaceae</taxon>
        <taxon>Alectoria</taxon>
    </lineage>
</organism>
<name>A0A8H3J8V5_9LECA</name>
<dbReference type="Proteomes" id="UP000664203">
    <property type="component" value="Unassembled WGS sequence"/>
</dbReference>